<dbReference type="OrthoDB" id="4779054at2759"/>
<keyword evidence="2" id="KW-1133">Transmembrane helix</keyword>
<accession>A0A1W2TW86</accession>
<dbReference type="EMBL" id="DF977529">
    <property type="protein sequence ID" value="GAP92943.2"/>
    <property type="molecule type" value="Genomic_DNA"/>
</dbReference>
<proteinExistence type="predicted"/>
<feature type="chain" id="PRO_5012596834" evidence="3">
    <location>
        <begin position="19"/>
        <end position="320"/>
    </location>
</feature>
<feature type="region of interest" description="Disordered" evidence="1">
    <location>
        <begin position="127"/>
        <end position="198"/>
    </location>
</feature>
<feature type="signal peptide" evidence="3">
    <location>
        <begin position="1"/>
        <end position="18"/>
    </location>
</feature>
<dbReference type="Proteomes" id="UP000054516">
    <property type="component" value="Unassembled WGS sequence"/>
</dbReference>
<keyword evidence="3" id="KW-0732">Signal</keyword>
<evidence type="ECO:0000256" key="3">
    <source>
        <dbReference type="SAM" id="SignalP"/>
    </source>
</evidence>
<keyword evidence="2" id="KW-0812">Transmembrane</keyword>
<reference evidence="4" key="1">
    <citation type="submission" date="2016-03" db="EMBL/GenBank/DDBJ databases">
        <title>Draft genome sequence of Rosellinia necatrix.</title>
        <authorList>
            <person name="Kanematsu S."/>
        </authorList>
    </citation>
    <scope>NUCLEOTIDE SEQUENCE [LARGE SCALE GENOMIC DNA]</scope>
    <source>
        <strain evidence="4">W97</strain>
    </source>
</reference>
<protein>
    <submittedName>
        <fullName evidence="4">Uncharacterized protein</fullName>
    </submittedName>
</protein>
<sequence>MRLQHLASLAFLAASIESILVLQANATADNVLVEGDVVALKWNWDGDSTGSGVLRLLDDEAGRIYTLEGVRPLNLASESYEWTVRLPTTVEGPVYHLLIDYNDGANSSTSVLLSIAAPASSSSTIKGGLIPDLGEMTTGITKGNDNDTRTTEPPTTSVTASPNATTTSPIASTSSNSSTSLGQDKPPSPGRGSSRPSLSGGTLAGIAIAAVAGAGAFAGLAGAAVYYRRQYLRGGKQQGTRAKPAGGDAPGDEARPGGLYSKAELALTGPAARYELDGTREPREVDAPSRPTELDSAARFELPGDDVTVNDTPRSGSSSG</sequence>
<dbReference type="AlphaFoldDB" id="A0A1W2TW86"/>
<feature type="region of interest" description="Disordered" evidence="1">
    <location>
        <begin position="272"/>
        <end position="320"/>
    </location>
</feature>
<feature type="transmembrane region" description="Helical" evidence="2">
    <location>
        <begin position="203"/>
        <end position="227"/>
    </location>
</feature>
<feature type="compositionally biased region" description="Polar residues" evidence="1">
    <location>
        <begin position="309"/>
        <end position="320"/>
    </location>
</feature>
<gene>
    <name evidence="4" type="ORF">SAMD00023353_8400160</name>
</gene>
<keyword evidence="2" id="KW-0472">Membrane</keyword>
<feature type="compositionally biased region" description="Low complexity" evidence="1">
    <location>
        <begin position="151"/>
        <end position="180"/>
    </location>
</feature>
<keyword evidence="5" id="KW-1185">Reference proteome</keyword>
<name>A0A1W2TW86_ROSNE</name>
<feature type="compositionally biased region" description="Basic and acidic residues" evidence="1">
    <location>
        <begin position="274"/>
        <end position="298"/>
    </location>
</feature>
<evidence type="ECO:0000313" key="5">
    <source>
        <dbReference type="Proteomes" id="UP000054516"/>
    </source>
</evidence>
<evidence type="ECO:0000313" key="4">
    <source>
        <dbReference type="EMBL" id="GAP92943.2"/>
    </source>
</evidence>
<evidence type="ECO:0000256" key="1">
    <source>
        <dbReference type="SAM" id="MobiDB-lite"/>
    </source>
</evidence>
<evidence type="ECO:0000256" key="2">
    <source>
        <dbReference type="SAM" id="Phobius"/>
    </source>
</evidence>
<organism evidence="4">
    <name type="scientific">Rosellinia necatrix</name>
    <name type="common">White root-rot fungus</name>
    <dbReference type="NCBI Taxonomy" id="77044"/>
    <lineage>
        <taxon>Eukaryota</taxon>
        <taxon>Fungi</taxon>
        <taxon>Dikarya</taxon>
        <taxon>Ascomycota</taxon>
        <taxon>Pezizomycotina</taxon>
        <taxon>Sordariomycetes</taxon>
        <taxon>Xylariomycetidae</taxon>
        <taxon>Xylariales</taxon>
        <taxon>Xylariaceae</taxon>
        <taxon>Rosellinia</taxon>
    </lineage>
</organism>
<feature type="region of interest" description="Disordered" evidence="1">
    <location>
        <begin position="235"/>
        <end position="258"/>
    </location>
</feature>